<dbReference type="OrthoDB" id="6021263at2759"/>
<dbReference type="OMA" id="CSQFFVG"/>
<dbReference type="EMBL" id="JH795872">
    <property type="protein sequence ID" value="EJT98609.1"/>
    <property type="molecule type" value="Genomic_DNA"/>
</dbReference>
<keyword evidence="2" id="KW-1185">Reference proteome</keyword>
<dbReference type="GO" id="GO:0003735">
    <property type="term" value="F:structural constituent of ribosome"/>
    <property type="evidence" value="ECO:0007669"/>
    <property type="project" value="TreeGrafter"/>
</dbReference>
<gene>
    <name evidence="1" type="ORF">DACRYDRAFT_24219</name>
</gene>
<dbReference type="InterPro" id="IPR024388">
    <property type="entry name" value="Ribosomal_mL58"/>
</dbReference>
<dbReference type="AlphaFoldDB" id="M5FTA0"/>
<dbReference type="PANTHER" id="PTHR28266:SF1">
    <property type="entry name" value="LARGE RIBOSOMAL SUBUNIT PROTEIN ML58"/>
    <property type="match status" value="1"/>
</dbReference>
<name>M5FTA0_DACPD</name>
<dbReference type="Proteomes" id="UP000030653">
    <property type="component" value="Unassembled WGS sequence"/>
</dbReference>
<dbReference type="PANTHER" id="PTHR28266">
    <property type="entry name" value="54S RIBOSOMAL PROTEIN L20, MITOCHONDRIAL"/>
    <property type="match status" value="1"/>
</dbReference>
<evidence type="ECO:0000313" key="1">
    <source>
        <dbReference type="EMBL" id="EJT98609.1"/>
    </source>
</evidence>
<dbReference type="STRING" id="1858805.M5FTA0"/>
<proteinExistence type="predicted"/>
<organism evidence="1 2">
    <name type="scientific">Dacryopinax primogenitus (strain DJM 731)</name>
    <name type="common">Brown rot fungus</name>
    <dbReference type="NCBI Taxonomy" id="1858805"/>
    <lineage>
        <taxon>Eukaryota</taxon>
        <taxon>Fungi</taxon>
        <taxon>Dikarya</taxon>
        <taxon>Basidiomycota</taxon>
        <taxon>Agaricomycotina</taxon>
        <taxon>Dacrymycetes</taxon>
        <taxon>Dacrymycetales</taxon>
        <taxon>Dacrymycetaceae</taxon>
        <taxon>Dacryopinax</taxon>
    </lineage>
</organism>
<dbReference type="GeneID" id="63688661"/>
<protein>
    <recommendedName>
        <fullName evidence="3">60S ribosomal protein L20</fullName>
    </recommendedName>
</protein>
<accession>M5FTA0</accession>
<dbReference type="GO" id="GO:0005762">
    <property type="term" value="C:mitochondrial large ribosomal subunit"/>
    <property type="evidence" value="ECO:0007669"/>
    <property type="project" value="TreeGrafter"/>
</dbReference>
<dbReference type="RefSeq" id="XP_040625507.1">
    <property type="nucleotide sequence ID" value="XM_040773599.1"/>
</dbReference>
<reference evidence="1 2" key="1">
    <citation type="journal article" date="2012" name="Science">
        <title>The Paleozoic origin of enzymatic lignin decomposition reconstructed from 31 fungal genomes.</title>
        <authorList>
            <person name="Floudas D."/>
            <person name="Binder M."/>
            <person name="Riley R."/>
            <person name="Barry K."/>
            <person name="Blanchette R.A."/>
            <person name="Henrissat B."/>
            <person name="Martinez A.T."/>
            <person name="Otillar R."/>
            <person name="Spatafora J.W."/>
            <person name="Yadav J.S."/>
            <person name="Aerts A."/>
            <person name="Benoit I."/>
            <person name="Boyd A."/>
            <person name="Carlson A."/>
            <person name="Copeland A."/>
            <person name="Coutinho P.M."/>
            <person name="de Vries R.P."/>
            <person name="Ferreira P."/>
            <person name="Findley K."/>
            <person name="Foster B."/>
            <person name="Gaskell J."/>
            <person name="Glotzer D."/>
            <person name="Gorecki P."/>
            <person name="Heitman J."/>
            <person name="Hesse C."/>
            <person name="Hori C."/>
            <person name="Igarashi K."/>
            <person name="Jurgens J.A."/>
            <person name="Kallen N."/>
            <person name="Kersten P."/>
            <person name="Kohler A."/>
            <person name="Kuees U."/>
            <person name="Kumar T.K.A."/>
            <person name="Kuo A."/>
            <person name="LaButti K."/>
            <person name="Larrondo L.F."/>
            <person name="Lindquist E."/>
            <person name="Ling A."/>
            <person name="Lombard V."/>
            <person name="Lucas S."/>
            <person name="Lundell T."/>
            <person name="Martin R."/>
            <person name="McLaughlin D.J."/>
            <person name="Morgenstern I."/>
            <person name="Morin E."/>
            <person name="Murat C."/>
            <person name="Nagy L.G."/>
            <person name="Nolan M."/>
            <person name="Ohm R.A."/>
            <person name="Patyshakuliyeva A."/>
            <person name="Rokas A."/>
            <person name="Ruiz-Duenas F.J."/>
            <person name="Sabat G."/>
            <person name="Salamov A."/>
            <person name="Samejima M."/>
            <person name="Schmutz J."/>
            <person name="Slot J.C."/>
            <person name="St John F."/>
            <person name="Stenlid J."/>
            <person name="Sun H."/>
            <person name="Sun S."/>
            <person name="Syed K."/>
            <person name="Tsang A."/>
            <person name="Wiebenga A."/>
            <person name="Young D."/>
            <person name="Pisabarro A."/>
            <person name="Eastwood D.C."/>
            <person name="Martin F."/>
            <person name="Cullen D."/>
            <person name="Grigoriev I.V."/>
            <person name="Hibbett D.S."/>
        </authorList>
    </citation>
    <scope>NUCLEOTIDE SEQUENCE [LARGE SCALE GENOMIC DNA]</scope>
    <source>
        <strain evidence="1 2">DJM-731 SS1</strain>
    </source>
</reference>
<dbReference type="Pfam" id="PF12824">
    <property type="entry name" value="MRP-L20"/>
    <property type="match status" value="1"/>
</dbReference>
<evidence type="ECO:0000313" key="2">
    <source>
        <dbReference type="Proteomes" id="UP000030653"/>
    </source>
</evidence>
<dbReference type="HOGENOM" id="CLU_100683_0_0_1"/>
<sequence length="179" mass="20248">MSLPLIFKRGYVVRALPRQPDPLKASPRAKTWTVAPGVTFTHNPPPSVPSPFSLTSAPASPLLALGPRTRTTEPSTINELLLPPRLHRPPKARVALTDGQVAEIRKLRAHNQKPYMLAKQFGVSEDYIRLLAPLKRSQRIGAIAKARAKEEREDWGFRKRVIRAIREKRKDFWSLAPRK</sequence>
<evidence type="ECO:0008006" key="3">
    <source>
        <dbReference type="Google" id="ProtNLM"/>
    </source>
</evidence>